<dbReference type="Proteomes" id="UP000827092">
    <property type="component" value="Unassembled WGS sequence"/>
</dbReference>
<sequence>MDRGVKRQSRRDTSERYGTLLVWGSTKTHKLPRDQSVGPAAENRNDPLRAAVCQPTDGRGGKAVVGAIANGGAADGPLLHAYSSGGVLKGVRGRDASESSLVACRRVSAARP</sequence>
<accession>A0AAV6VWY9</accession>
<organism evidence="2 3">
    <name type="scientific">Oedothorax gibbosus</name>
    <dbReference type="NCBI Taxonomy" id="931172"/>
    <lineage>
        <taxon>Eukaryota</taxon>
        <taxon>Metazoa</taxon>
        <taxon>Ecdysozoa</taxon>
        <taxon>Arthropoda</taxon>
        <taxon>Chelicerata</taxon>
        <taxon>Arachnida</taxon>
        <taxon>Araneae</taxon>
        <taxon>Araneomorphae</taxon>
        <taxon>Entelegynae</taxon>
        <taxon>Araneoidea</taxon>
        <taxon>Linyphiidae</taxon>
        <taxon>Erigoninae</taxon>
        <taxon>Oedothorax</taxon>
    </lineage>
</organism>
<evidence type="ECO:0000313" key="2">
    <source>
        <dbReference type="EMBL" id="KAG8200618.1"/>
    </source>
</evidence>
<dbReference type="EMBL" id="JAFNEN010000014">
    <property type="protein sequence ID" value="KAG8200618.1"/>
    <property type="molecule type" value="Genomic_DNA"/>
</dbReference>
<feature type="region of interest" description="Disordered" evidence="1">
    <location>
        <begin position="28"/>
        <end position="47"/>
    </location>
</feature>
<protein>
    <submittedName>
        <fullName evidence="2">Uncharacterized protein</fullName>
    </submittedName>
</protein>
<evidence type="ECO:0000256" key="1">
    <source>
        <dbReference type="SAM" id="MobiDB-lite"/>
    </source>
</evidence>
<dbReference type="AlphaFoldDB" id="A0AAV6VWY9"/>
<name>A0AAV6VWY9_9ARAC</name>
<keyword evidence="3" id="KW-1185">Reference proteome</keyword>
<reference evidence="2 3" key="1">
    <citation type="journal article" date="2022" name="Nat. Ecol. Evol.">
        <title>A masculinizing supergene underlies an exaggerated male reproductive morph in a spider.</title>
        <authorList>
            <person name="Hendrickx F."/>
            <person name="De Corte Z."/>
            <person name="Sonet G."/>
            <person name="Van Belleghem S.M."/>
            <person name="Kostlbacher S."/>
            <person name="Vangestel C."/>
        </authorList>
    </citation>
    <scope>NUCLEOTIDE SEQUENCE [LARGE SCALE GENOMIC DNA]</scope>
    <source>
        <strain evidence="2">W744_W776</strain>
    </source>
</reference>
<proteinExistence type="predicted"/>
<gene>
    <name evidence="2" type="ORF">JTE90_022240</name>
</gene>
<comment type="caution">
    <text evidence="2">The sequence shown here is derived from an EMBL/GenBank/DDBJ whole genome shotgun (WGS) entry which is preliminary data.</text>
</comment>
<evidence type="ECO:0000313" key="3">
    <source>
        <dbReference type="Proteomes" id="UP000827092"/>
    </source>
</evidence>